<reference evidence="1" key="1">
    <citation type="submission" date="2021-04" db="EMBL/GenBank/DDBJ databases">
        <title>Proteiniclasticum sedimins sp. nov., an obligate anaerobic bacterium isolated from anaerobic sludge.</title>
        <authorList>
            <person name="Liu J."/>
        </authorList>
    </citation>
    <scope>NUCLEOTIDE SEQUENCE</scope>
    <source>
        <strain evidence="1">BAD-10</strain>
    </source>
</reference>
<evidence type="ECO:0000313" key="2">
    <source>
        <dbReference type="Proteomes" id="UP000675379"/>
    </source>
</evidence>
<dbReference type="AlphaFoldDB" id="A0A941CQG8"/>
<comment type="caution">
    <text evidence="1">The sequence shown here is derived from an EMBL/GenBank/DDBJ whole genome shotgun (WGS) entry which is preliminary data.</text>
</comment>
<protein>
    <submittedName>
        <fullName evidence="1">DUF4250 domain-containing protein</fullName>
    </submittedName>
</protein>
<dbReference type="Proteomes" id="UP000675379">
    <property type="component" value="Unassembled WGS sequence"/>
</dbReference>
<dbReference type="InterPro" id="IPR025346">
    <property type="entry name" value="DUF4250"/>
</dbReference>
<name>A0A941CQG8_9CLOT</name>
<gene>
    <name evidence="1" type="ORF">KCG48_11855</name>
</gene>
<evidence type="ECO:0000313" key="1">
    <source>
        <dbReference type="EMBL" id="MBR0577010.1"/>
    </source>
</evidence>
<organism evidence="1 2">
    <name type="scientific">Proteiniclasticum sediminis</name>
    <dbReference type="NCBI Taxonomy" id="2804028"/>
    <lineage>
        <taxon>Bacteria</taxon>
        <taxon>Bacillati</taxon>
        <taxon>Bacillota</taxon>
        <taxon>Clostridia</taxon>
        <taxon>Eubacteriales</taxon>
        <taxon>Clostridiaceae</taxon>
        <taxon>Proteiniclasticum</taxon>
    </lineage>
</organism>
<proteinExistence type="predicted"/>
<keyword evidence="2" id="KW-1185">Reference proteome</keyword>
<dbReference type="Pfam" id="PF14056">
    <property type="entry name" value="DUF4250"/>
    <property type="match status" value="1"/>
</dbReference>
<accession>A0A941CQG8</accession>
<sequence length="64" mass="7568">MNNETVREMDPFILLSLVNTKLRDEFHSLPALCDNYMLDQSHLVNKLGEYGYEYIGEINQFRMP</sequence>
<dbReference type="EMBL" id="JAGSCS010000018">
    <property type="protein sequence ID" value="MBR0577010.1"/>
    <property type="molecule type" value="Genomic_DNA"/>
</dbReference>